<dbReference type="AlphaFoldDB" id="A0A1W1YTI0"/>
<feature type="transmembrane region" description="Helical" evidence="1">
    <location>
        <begin position="44"/>
        <end position="62"/>
    </location>
</feature>
<feature type="transmembrane region" description="Helical" evidence="1">
    <location>
        <begin position="67"/>
        <end position="86"/>
    </location>
</feature>
<keyword evidence="1" id="KW-0812">Transmembrane</keyword>
<evidence type="ECO:0000256" key="1">
    <source>
        <dbReference type="SAM" id="Phobius"/>
    </source>
</evidence>
<evidence type="ECO:0008006" key="4">
    <source>
        <dbReference type="Google" id="ProtNLM"/>
    </source>
</evidence>
<proteinExistence type="predicted"/>
<dbReference type="EMBL" id="FWXO01000001">
    <property type="protein sequence ID" value="SMC39517.1"/>
    <property type="molecule type" value="Genomic_DNA"/>
</dbReference>
<keyword evidence="3" id="KW-1185">Reference proteome</keyword>
<name>A0A1W1YTI0_9FLAO</name>
<dbReference type="OrthoDB" id="1442893at2"/>
<dbReference type="STRING" id="504486.SAMN05660703_0869"/>
<keyword evidence="1" id="KW-0472">Membrane</keyword>
<organism evidence="2 3">
    <name type="scientific">Cellulophaga tyrosinoxydans</name>
    <dbReference type="NCBI Taxonomy" id="504486"/>
    <lineage>
        <taxon>Bacteria</taxon>
        <taxon>Pseudomonadati</taxon>
        <taxon>Bacteroidota</taxon>
        <taxon>Flavobacteriia</taxon>
        <taxon>Flavobacteriales</taxon>
        <taxon>Flavobacteriaceae</taxon>
        <taxon>Cellulophaga</taxon>
    </lineage>
</organism>
<protein>
    <recommendedName>
        <fullName evidence="4">DoxX-like family protein</fullName>
    </recommendedName>
</protein>
<evidence type="ECO:0000313" key="2">
    <source>
        <dbReference type="EMBL" id="SMC39517.1"/>
    </source>
</evidence>
<dbReference type="RefSeq" id="WP_084060161.1">
    <property type="nucleotide sequence ID" value="NZ_FWXO01000001.1"/>
</dbReference>
<reference evidence="2 3" key="1">
    <citation type="submission" date="2017-04" db="EMBL/GenBank/DDBJ databases">
        <authorList>
            <person name="Afonso C.L."/>
            <person name="Miller P.J."/>
            <person name="Scott M.A."/>
            <person name="Spackman E."/>
            <person name="Goraichik I."/>
            <person name="Dimitrov K.M."/>
            <person name="Suarez D.L."/>
            <person name="Swayne D.E."/>
        </authorList>
    </citation>
    <scope>NUCLEOTIDE SEQUENCE [LARGE SCALE GENOMIC DNA]</scope>
    <source>
        <strain evidence="2 3">DSM 21164</strain>
    </source>
</reference>
<gene>
    <name evidence="2" type="ORF">SAMN05660703_0869</name>
</gene>
<feature type="transmembrane region" description="Helical" evidence="1">
    <location>
        <begin position="92"/>
        <end position="108"/>
    </location>
</feature>
<evidence type="ECO:0000313" key="3">
    <source>
        <dbReference type="Proteomes" id="UP000192360"/>
    </source>
</evidence>
<feature type="transmembrane region" description="Helical" evidence="1">
    <location>
        <begin position="7"/>
        <end position="24"/>
    </location>
</feature>
<accession>A0A1W1YTI0</accession>
<keyword evidence="1" id="KW-1133">Transmembrane helix</keyword>
<dbReference type="Proteomes" id="UP000192360">
    <property type="component" value="Unassembled WGS sequence"/>
</dbReference>
<sequence length="115" mass="12675">MQLLKTAKQVLLWIPSIVVAYFFLDNGLTKIFFSSGMDKIGASTNLLISTGILLVLAVALFLSKKTLMYGTAFLVLYMIAIVFIHISKGKPFLLTASIVLLTLFAAYLRKTQLPS</sequence>